<feature type="region of interest" description="Disordered" evidence="10">
    <location>
        <begin position="472"/>
        <end position="540"/>
    </location>
</feature>
<dbReference type="InterPro" id="IPR008266">
    <property type="entry name" value="Tyr_kinase_AS"/>
</dbReference>
<dbReference type="PROSITE" id="PS00109">
    <property type="entry name" value="PROTEIN_KINASE_TYR"/>
    <property type="match status" value="1"/>
</dbReference>
<dbReference type="EC" id="2.7.11.1" evidence="3"/>
<sequence>MDPDLDFSPFILMSQALGIVKQEADLFNGDTRRTIRVTSPSPYGRVSPDDDPEDLKSLKRTVDKVKEYLPHIPPETVGMELGEAGELVSFTTDPMQDHALAPEYPLLKDFQLPPAVANSTVLRSELDEIRRFSSGVDLVSLNSRSLCPSRRKKDQSHYVFKYSPALPHTTWAEIQILARLPPHPHLALLDRLVLDELTKSRVVGFTMRYIPSETLEESRRPFKLRWLRELMQVVDDLNLKYGIIHQDIAARNLLIDPRNDSIVLFDFNNAYRLGVSKNHGNPAERKWGERDDVKGVMLFLYQLITRDPALGVHYILHLLEEEAFKDPAKWIKHPDVELDAPVADFYFELMAWVRRRRAAPPLTHYTEAPEHIDWPDFPPCRRLTVADRHRRGLLPYVEWPRPSSAALDPARRLLATGRYADEEAAAQKAAAKAARKARRARRADASDGLRLDLHPPLRMVDDDEVAPIIPWSPSQALPAAPTAPPPTAPPRPTETAVGTEVASRALRPRGKKRKDAAVADEPAEGKSSSRRPKRRCASPA</sequence>
<comment type="subunit">
    <text evidence="2">Component of the EKC/KEOPS complex composed of at least BUD32, CGI121, GON7, KAE1 and PCC1; the whole complex dimerizes.</text>
</comment>
<protein>
    <recommendedName>
        <fullName evidence="5">EKC/KEOPS complex subunit BUD32</fullName>
        <ecNumber evidence="3">2.7.11.1</ecNumber>
    </recommendedName>
    <alternativeName>
        <fullName evidence="6 7">Atypical Serine/threonine protein kinase BUD32</fullName>
    </alternativeName>
    <alternativeName>
        <fullName evidence="4">EKC/KEOPS complex subunit bud32</fullName>
    </alternativeName>
</protein>
<dbReference type="AlphaFoldDB" id="A0A446BSW0"/>
<dbReference type="InterPro" id="IPR002575">
    <property type="entry name" value="Aminoglycoside_PTrfase"/>
</dbReference>
<name>A0A446BSW0_9PEZI</name>
<evidence type="ECO:0000256" key="10">
    <source>
        <dbReference type="SAM" id="MobiDB-lite"/>
    </source>
</evidence>
<dbReference type="EMBL" id="OUUZ01000015">
    <property type="protein sequence ID" value="SPQ25460.1"/>
    <property type="molecule type" value="Genomic_DNA"/>
</dbReference>
<evidence type="ECO:0000313" key="13">
    <source>
        <dbReference type="Proteomes" id="UP000289323"/>
    </source>
</evidence>
<dbReference type="GO" id="GO:0004674">
    <property type="term" value="F:protein serine/threonine kinase activity"/>
    <property type="evidence" value="ECO:0007669"/>
    <property type="project" value="UniProtKB-EC"/>
</dbReference>
<dbReference type="InterPro" id="IPR000719">
    <property type="entry name" value="Prot_kinase_dom"/>
</dbReference>
<evidence type="ECO:0000256" key="5">
    <source>
        <dbReference type="ARBA" id="ARBA00019973"/>
    </source>
</evidence>
<evidence type="ECO:0000256" key="3">
    <source>
        <dbReference type="ARBA" id="ARBA00012513"/>
    </source>
</evidence>
<comment type="catalytic activity">
    <reaction evidence="8">
        <text>L-threonyl-[protein] + ATP = O-phospho-L-threonyl-[protein] + ADP + H(+)</text>
        <dbReference type="Rhea" id="RHEA:46608"/>
        <dbReference type="Rhea" id="RHEA-COMP:11060"/>
        <dbReference type="Rhea" id="RHEA-COMP:11605"/>
        <dbReference type="ChEBI" id="CHEBI:15378"/>
        <dbReference type="ChEBI" id="CHEBI:30013"/>
        <dbReference type="ChEBI" id="CHEBI:30616"/>
        <dbReference type="ChEBI" id="CHEBI:61977"/>
        <dbReference type="ChEBI" id="CHEBI:456216"/>
        <dbReference type="EC" id="2.7.11.1"/>
    </reaction>
</comment>
<dbReference type="Pfam" id="PF01636">
    <property type="entry name" value="APH"/>
    <property type="match status" value="1"/>
</dbReference>
<proteinExistence type="predicted"/>
<evidence type="ECO:0000256" key="2">
    <source>
        <dbReference type="ARBA" id="ARBA00011534"/>
    </source>
</evidence>
<feature type="domain" description="Protein kinase" evidence="11">
    <location>
        <begin position="123"/>
        <end position="457"/>
    </location>
</feature>
<evidence type="ECO:0000259" key="11">
    <source>
        <dbReference type="SMART" id="SM00220"/>
    </source>
</evidence>
<evidence type="ECO:0000256" key="9">
    <source>
        <dbReference type="ARBA" id="ARBA00048679"/>
    </source>
</evidence>
<evidence type="ECO:0000256" key="8">
    <source>
        <dbReference type="ARBA" id="ARBA00047899"/>
    </source>
</evidence>
<feature type="compositionally biased region" description="Pro residues" evidence="10">
    <location>
        <begin position="481"/>
        <end position="492"/>
    </location>
</feature>
<dbReference type="Gene3D" id="1.10.510.10">
    <property type="entry name" value="Transferase(Phosphotransferase) domain 1"/>
    <property type="match status" value="1"/>
</dbReference>
<evidence type="ECO:0000256" key="7">
    <source>
        <dbReference type="ARBA" id="ARBA00033194"/>
    </source>
</evidence>
<accession>A0A446BSW0</accession>
<reference evidence="12 13" key="1">
    <citation type="submission" date="2018-04" db="EMBL/GenBank/DDBJ databases">
        <authorList>
            <person name="Huttner S."/>
            <person name="Dainat J."/>
        </authorList>
    </citation>
    <scope>NUCLEOTIDE SEQUENCE [LARGE SCALE GENOMIC DNA]</scope>
</reference>
<evidence type="ECO:0000256" key="1">
    <source>
        <dbReference type="ARBA" id="ARBA00003747"/>
    </source>
</evidence>
<organism evidence="12 13">
    <name type="scientific">Thermothielavioides terrestris</name>
    <dbReference type="NCBI Taxonomy" id="2587410"/>
    <lineage>
        <taxon>Eukaryota</taxon>
        <taxon>Fungi</taxon>
        <taxon>Dikarya</taxon>
        <taxon>Ascomycota</taxon>
        <taxon>Pezizomycotina</taxon>
        <taxon>Sordariomycetes</taxon>
        <taxon>Sordariomycetidae</taxon>
        <taxon>Sordariales</taxon>
        <taxon>Chaetomiaceae</taxon>
        <taxon>Thermothielavioides</taxon>
    </lineage>
</organism>
<dbReference type="Proteomes" id="UP000289323">
    <property type="component" value="Unassembled WGS sequence"/>
</dbReference>
<gene>
    <name evidence="12" type="ORF">TT172_LOCUS7879</name>
</gene>
<evidence type="ECO:0000256" key="4">
    <source>
        <dbReference type="ARBA" id="ARBA00013948"/>
    </source>
</evidence>
<dbReference type="GO" id="GO:0005524">
    <property type="term" value="F:ATP binding"/>
    <property type="evidence" value="ECO:0007669"/>
    <property type="project" value="InterPro"/>
</dbReference>
<dbReference type="SUPFAM" id="SSF56112">
    <property type="entry name" value="Protein kinase-like (PK-like)"/>
    <property type="match status" value="1"/>
</dbReference>
<comment type="function">
    <text evidence="1">Component of the EKC/KEOPS complex that is required for the formation of a threonylcarbamoyl group on adenosine at position 37 (t(6)A37) in tRNAs that read codons beginning with adenine. The complex is probably involved in the transfer of the threonylcarbamoyl moiety of threonylcarbamoyl-AMP (TC-AMP) to the N6 group of A37. BUD32 has ATPase activity in the context of the EKC/KEOPS complex and likely plays a supporting role to the catalytic subunit KAE1. The EKC/KEOPS complex also promotes both telomere uncapping and telomere elongation. The complex is required for efficient recruitment of transcriptional coactivators.</text>
</comment>
<feature type="compositionally biased region" description="Basic residues" evidence="10">
    <location>
        <begin position="528"/>
        <end position="540"/>
    </location>
</feature>
<dbReference type="SMART" id="SM00220">
    <property type="entry name" value="S_TKc"/>
    <property type="match status" value="1"/>
</dbReference>
<comment type="catalytic activity">
    <reaction evidence="9">
        <text>L-seryl-[protein] + ATP = O-phospho-L-seryl-[protein] + ADP + H(+)</text>
        <dbReference type="Rhea" id="RHEA:17989"/>
        <dbReference type="Rhea" id="RHEA-COMP:9863"/>
        <dbReference type="Rhea" id="RHEA-COMP:11604"/>
        <dbReference type="ChEBI" id="CHEBI:15378"/>
        <dbReference type="ChEBI" id="CHEBI:29999"/>
        <dbReference type="ChEBI" id="CHEBI:30616"/>
        <dbReference type="ChEBI" id="CHEBI:83421"/>
        <dbReference type="ChEBI" id="CHEBI:456216"/>
        <dbReference type="EC" id="2.7.11.1"/>
    </reaction>
</comment>
<dbReference type="InterPro" id="IPR011009">
    <property type="entry name" value="Kinase-like_dom_sf"/>
</dbReference>
<evidence type="ECO:0000256" key="6">
    <source>
        <dbReference type="ARBA" id="ARBA00030980"/>
    </source>
</evidence>
<evidence type="ECO:0000313" key="12">
    <source>
        <dbReference type="EMBL" id="SPQ25460.1"/>
    </source>
</evidence>